<keyword evidence="3 6" id="KW-0067">ATP-binding</keyword>
<evidence type="ECO:0000256" key="3">
    <source>
        <dbReference type="ARBA" id="ARBA00022840"/>
    </source>
</evidence>
<dbReference type="InterPro" id="IPR017871">
    <property type="entry name" value="ABC_transporter-like_CS"/>
</dbReference>
<gene>
    <name evidence="6" type="ORF">M2280_002548</name>
</gene>
<evidence type="ECO:0000259" key="5">
    <source>
        <dbReference type="PROSITE" id="PS50893"/>
    </source>
</evidence>
<sequence>MTPIDTSEAAGLTLSNLTKTYGDKTVLHAIDLDVRPGELVTLLGPSGCGKSTALKIIGGFEQATSGTVTIGGTDMSRTPARERGTGIVFQQYSLFPHITAAQNIEFGLKVKRVGRAERRARSEELLALVGLEEHGGKYPHQLSGGQQQRVALARALAVAPRVLLLDEPLSALDALVRERLREEIVRIHRERGTTTIMVTHDQEEALAMADRVAVMHEGRIAQFDTPQAVYRTPAEGFVASFIGVMNRIRPEAIDSATVRLFGETFARRSVTLDNSGDVLIRPEDLDVVPQADGGGLITDLTLRGGFTSVSVLLDDRDRRVRVDLPTGHAVGLRTGDRVQVTARPAAGAPSAEMTDTQKRRIA</sequence>
<dbReference type="PROSITE" id="PS50893">
    <property type="entry name" value="ABC_TRANSPORTER_2"/>
    <property type="match status" value="1"/>
</dbReference>
<dbReference type="InterPro" id="IPR008995">
    <property type="entry name" value="Mo/tungstate-bd_C_term_dom"/>
</dbReference>
<reference evidence="6 7" key="1">
    <citation type="submission" date="2023-04" db="EMBL/GenBank/DDBJ databases">
        <title>Forest soil microbial communities from Buena Vista Peninsula, Colon Province, Panama.</title>
        <authorList>
            <person name="Bouskill N."/>
        </authorList>
    </citation>
    <scope>NUCLEOTIDE SEQUENCE [LARGE SCALE GENOMIC DNA]</scope>
    <source>
        <strain evidence="6 7">CFH S0262</strain>
    </source>
</reference>
<dbReference type="InterPro" id="IPR050093">
    <property type="entry name" value="ABC_SmlMolc_Importer"/>
</dbReference>
<evidence type="ECO:0000256" key="2">
    <source>
        <dbReference type="ARBA" id="ARBA00022741"/>
    </source>
</evidence>
<keyword evidence="1" id="KW-0813">Transport</keyword>
<dbReference type="GO" id="GO:0005524">
    <property type="term" value="F:ATP binding"/>
    <property type="evidence" value="ECO:0007669"/>
    <property type="project" value="UniProtKB-KW"/>
</dbReference>
<dbReference type="SUPFAM" id="SSF50331">
    <property type="entry name" value="MOP-like"/>
    <property type="match status" value="1"/>
</dbReference>
<proteinExistence type="predicted"/>
<keyword evidence="7" id="KW-1185">Reference proteome</keyword>
<dbReference type="SUPFAM" id="SSF52540">
    <property type="entry name" value="P-loop containing nucleoside triphosphate hydrolases"/>
    <property type="match status" value="1"/>
</dbReference>
<accession>A0ABT6MAJ3</accession>
<name>A0ABT6MAJ3_9NOCA</name>
<keyword evidence="2" id="KW-0547">Nucleotide-binding</keyword>
<evidence type="ECO:0000256" key="1">
    <source>
        <dbReference type="ARBA" id="ARBA00022448"/>
    </source>
</evidence>
<dbReference type="PROSITE" id="PS00211">
    <property type="entry name" value="ABC_TRANSPORTER_1"/>
    <property type="match status" value="1"/>
</dbReference>
<dbReference type="PANTHER" id="PTHR42781:SF4">
    <property type="entry name" value="SPERMIDINE_PUTRESCINE IMPORT ATP-BINDING PROTEIN POTA"/>
    <property type="match status" value="1"/>
</dbReference>
<dbReference type="InterPro" id="IPR027417">
    <property type="entry name" value="P-loop_NTPase"/>
</dbReference>
<evidence type="ECO:0000313" key="6">
    <source>
        <dbReference type="EMBL" id="MDH6281328.1"/>
    </source>
</evidence>
<dbReference type="InterPro" id="IPR003439">
    <property type="entry name" value="ABC_transporter-like_ATP-bd"/>
</dbReference>
<comment type="caution">
    <text evidence="6">The sequence shown here is derived from an EMBL/GenBank/DDBJ whole genome shotgun (WGS) entry which is preliminary data.</text>
</comment>
<dbReference type="RefSeq" id="WP_280760650.1">
    <property type="nucleotide sequence ID" value="NZ_JARXVC010000005.1"/>
</dbReference>
<dbReference type="InterPro" id="IPR003593">
    <property type="entry name" value="AAA+_ATPase"/>
</dbReference>
<dbReference type="Gene3D" id="3.40.50.300">
    <property type="entry name" value="P-loop containing nucleotide triphosphate hydrolases"/>
    <property type="match status" value="1"/>
</dbReference>
<dbReference type="PANTHER" id="PTHR42781">
    <property type="entry name" value="SPERMIDINE/PUTRESCINE IMPORT ATP-BINDING PROTEIN POTA"/>
    <property type="match status" value="1"/>
</dbReference>
<protein>
    <submittedName>
        <fullName evidence="6">Spermidine/putrescine transport system ATP-binding protein</fullName>
    </submittedName>
</protein>
<dbReference type="Pfam" id="PF00005">
    <property type="entry name" value="ABC_tran"/>
    <property type="match status" value="1"/>
</dbReference>
<dbReference type="Proteomes" id="UP001160334">
    <property type="component" value="Unassembled WGS sequence"/>
</dbReference>
<dbReference type="EMBL" id="JARXVC010000005">
    <property type="protein sequence ID" value="MDH6281328.1"/>
    <property type="molecule type" value="Genomic_DNA"/>
</dbReference>
<evidence type="ECO:0000256" key="4">
    <source>
        <dbReference type="SAM" id="MobiDB-lite"/>
    </source>
</evidence>
<organism evidence="6 7">
    <name type="scientific">Prescottella agglutinans</name>
    <dbReference type="NCBI Taxonomy" id="1644129"/>
    <lineage>
        <taxon>Bacteria</taxon>
        <taxon>Bacillati</taxon>
        <taxon>Actinomycetota</taxon>
        <taxon>Actinomycetes</taxon>
        <taxon>Mycobacteriales</taxon>
        <taxon>Nocardiaceae</taxon>
        <taxon>Prescottella</taxon>
    </lineage>
</organism>
<feature type="domain" description="ABC transporter" evidence="5">
    <location>
        <begin position="12"/>
        <end position="242"/>
    </location>
</feature>
<dbReference type="SMART" id="SM00382">
    <property type="entry name" value="AAA"/>
    <property type="match status" value="1"/>
</dbReference>
<feature type="region of interest" description="Disordered" evidence="4">
    <location>
        <begin position="342"/>
        <end position="362"/>
    </location>
</feature>
<dbReference type="Pfam" id="PF08402">
    <property type="entry name" value="TOBE_2"/>
    <property type="match status" value="1"/>
</dbReference>
<evidence type="ECO:0000313" key="7">
    <source>
        <dbReference type="Proteomes" id="UP001160334"/>
    </source>
</evidence>
<dbReference type="InterPro" id="IPR013611">
    <property type="entry name" value="Transp-assoc_OB_typ2"/>
</dbReference>